<name>A0AAN6VH06_9PEZI</name>
<organism evidence="1 2">
    <name type="scientific">Chaetomidium leptoderma</name>
    <dbReference type="NCBI Taxonomy" id="669021"/>
    <lineage>
        <taxon>Eukaryota</taxon>
        <taxon>Fungi</taxon>
        <taxon>Dikarya</taxon>
        <taxon>Ascomycota</taxon>
        <taxon>Pezizomycotina</taxon>
        <taxon>Sordariomycetes</taxon>
        <taxon>Sordariomycetidae</taxon>
        <taxon>Sordariales</taxon>
        <taxon>Chaetomiaceae</taxon>
        <taxon>Chaetomidium</taxon>
    </lineage>
</organism>
<dbReference type="Proteomes" id="UP001302745">
    <property type="component" value="Unassembled WGS sequence"/>
</dbReference>
<dbReference type="PANTHER" id="PTHR42085">
    <property type="entry name" value="F-BOX DOMAIN-CONTAINING PROTEIN"/>
    <property type="match status" value="1"/>
</dbReference>
<dbReference type="EMBL" id="MU857056">
    <property type="protein sequence ID" value="KAK4150686.1"/>
    <property type="molecule type" value="Genomic_DNA"/>
</dbReference>
<sequence>MPDPQSPIHHILRLPGEIRNQIYANLVVFAHPVAIYNETAPSSALLPLFLTCRQFHAEASALFYSHNKFALPAKASKAPYQVQVNLLFRRFLDRIGPRNAALVRHLGRMPFPVDPPDMLHAHFLSSSGVVVDTIEGENGGCCRSLVPALSARCPNLETVEFDLRWNNPWVWLLLRPHASTVHAMFGRVDEALRAALPALKRVGVCLAAGAQPKWDVVTRTMRMSTGMTRAQWNWVRETLEEGQGWTVVTLDGEDGEEKGGGSAWDSMMWHPRHLPWQSTRLLWRPPSGRPFQSEIHDHFTRLDLFLAEARFAMAWLRSPSNAVREREDALEWKAWRRAMLAHAAPVGVPVYSAATGDMAIDQGVSRRERMKRGVSGFLAFTR</sequence>
<comment type="caution">
    <text evidence="1">The sequence shown here is derived from an EMBL/GenBank/DDBJ whole genome shotgun (WGS) entry which is preliminary data.</text>
</comment>
<keyword evidence="2" id="KW-1185">Reference proteome</keyword>
<reference evidence="1" key="1">
    <citation type="journal article" date="2023" name="Mol. Phylogenet. Evol.">
        <title>Genome-scale phylogeny and comparative genomics of the fungal order Sordariales.</title>
        <authorList>
            <person name="Hensen N."/>
            <person name="Bonometti L."/>
            <person name="Westerberg I."/>
            <person name="Brannstrom I.O."/>
            <person name="Guillou S."/>
            <person name="Cros-Aarteil S."/>
            <person name="Calhoun S."/>
            <person name="Haridas S."/>
            <person name="Kuo A."/>
            <person name="Mondo S."/>
            <person name="Pangilinan J."/>
            <person name="Riley R."/>
            <person name="LaButti K."/>
            <person name="Andreopoulos B."/>
            <person name="Lipzen A."/>
            <person name="Chen C."/>
            <person name="Yan M."/>
            <person name="Daum C."/>
            <person name="Ng V."/>
            <person name="Clum A."/>
            <person name="Steindorff A."/>
            <person name="Ohm R.A."/>
            <person name="Martin F."/>
            <person name="Silar P."/>
            <person name="Natvig D.O."/>
            <person name="Lalanne C."/>
            <person name="Gautier V."/>
            <person name="Ament-Velasquez S.L."/>
            <person name="Kruys A."/>
            <person name="Hutchinson M.I."/>
            <person name="Powell A.J."/>
            <person name="Barry K."/>
            <person name="Miller A.N."/>
            <person name="Grigoriev I.V."/>
            <person name="Debuchy R."/>
            <person name="Gladieux P."/>
            <person name="Hiltunen Thoren M."/>
            <person name="Johannesson H."/>
        </authorList>
    </citation>
    <scope>NUCLEOTIDE SEQUENCE</scope>
    <source>
        <strain evidence="1">CBS 538.74</strain>
    </source>
</reference>
<dbReference type="AlphaFoldDB" id="A0AAN6VH06"/>
<reference evidence="1" key="2">
    <citation type="submission" date="2023-05" db="EMBL/GenBank/DDBJ databases">
        <authorList>
            <consortium name="Lawrence Berkeley National Laboratory"/>
            <person name="Steindorff A."/>
            <person name="Hensen N."/>
            <person name="Bonometti L."/>
            <person name="Westerberg I."/>
            <person name="Brannstrom I.O."/>
            <person name="Guillou S."/>
            <person name="Cros-Aarteil S."/>
            <person name="Calhoun S."/>
            <person name="Haridas S."/>
            <person name="Kuo A."/>
            <person name="Mondo S."/>
            <person name="Pangilinan J."/>
            <person name="Riley R."/>
            <person name="Labutti K."/>
            <person name="Andreopoulos B."/>
            <person name="Lipzen A."/>
            <person name="Chen C."/>
            <person name="Yanf M."/>
            <person name="Daum C."/>
            <person name="Ng V."/>
            <person name="Clum A."/>
            <person name="Ohm R."/>
            <person name="Martin F."/>
            <person name="Silar P."/>
            <person name="Natvig D."/>
            <person name="Lalanne C."/>
            <person name="Gautier V."/>
            <person name="Ament-Velasquez S.L."/>
            <person name="Kruys A."/>
            <person name="Hutchinson M.I."/>
            <person name="Powell A.J."/>
            <person name="Barry K."/>
            <person name="Miller A.N."/>
            <person name="Grigoriev I.V."/>
            <person name="Debuchy R."/>
            <person name="Gladieux P."/>
            <person name="Thoren M.H."/>
            <person name="Johannesson H."/>
        </authorList>
    </citation>
    <scope>NUCLEOTIDE SEQUENCE</scope>
    <source>
        <strain evidence="1">CBS 538.74</strain>
    </source>
</reference>
<evidence type="ECO:0008006" key="3">
    <source>
        <dbReference type="Google" id="ProtNLM"/>
    </source>
</evidence>
<gene>
    <name evidence="1" type="ORF">C8A00DRAFT_36703</name>
</gene>
<protein>
    <recommendedName>
        <fullName evidence="3">F-box domain-containing protein</fullName>
    </recommendedName>
</protein>
<proteinExistence type="predicted"/>
<accession>A0AAN6VH06</accession>
<evidence type="ECO:0000313" key="1">
    <source>
        <dbReference type="EMBL" id="KAK4150686.1"/>
    </source>
</evidence>
<evidence type="ECO:0000313" key="2">
    <source>
        <dbReference type="Proteomes" id="UP001302745"/>
    </source>
</evidence>
<dbReference type="InterPro" id="IPR038883">
    <property type="entry name" value="AN11006-like"/>
</dbReference>
<dbReference type="PANTHER" id="PTHR42085:SF4">
    <property type="entry name" value="F-BOX DOMAIN-CONTAINING PROTEIN"/>
    <property type="match status" value="1"/>
</dbReference>